<sequence>MAAKGKIKSKDVTPDGYAYLTKRLVVSKAQAAGKTAAAKAMSTMGYVITVRNGWVIRENQNGTIQKMTPIGVE</sequence>
<proteinExistence type="predicted"/>
<reference evidence="1 2" key="1">
    <citation type="submission" date="2020-10" db="EMBL/GenBank/DDBJ databases">
        <title>Connecting structure to function with the recovery of over 1000 high-quality activated sludge metagenome-assembled genomes encoding full-length rRNA genes using long-read sequencing.</title>
        <authorList>
            <person name="Singleton C.M."/>
            <person name="Petriglieri F."/>
            <person name="Kristensen J.M."/>
            <person name="Kirkegaard R.H."/>
            <person name="Michaelsen T.Y."/>
            <person name="Andersen M.H."/>
            <person name="Karst S.M."/>
            <person name="Dueholm M.S."/>
            <person name="Nielsen P.H."/>
            <person name="Albertsen M."/>
        </authorList>
    </citation>
    <scope>NUCLEOTIDE SEQUENCE [LARGE SCALE GENOMIC DNA]</scope>
    <source>
        <strain evidence="1">Ribe_18-Q3-R11-54_MAXAC.273</strain>
    </source>
</reference>
<protein>
    <submittedName>
        <fullName evidence="1">Uncharacterized protein</fullName>
    </submittedName>
</protein>
<evidence type="ECO:0000313" key="2">
    <source>
        <dbReference type="Proteomes" id="UP000808337"/>
    </source>
</evidence>
<dbReference type="EMBL" id="JADKGY010000029">
    <property type="protein sequence ID" value="MBK9984027.1"/>
    <property type="molecule type" value="Genomic_DNA"/>
</dbReference>
<gene>
    <name evidence="1" type="ORF">IPP15_16940</name>
</gene>
<dbReference type="AlphaFoldDB" id="A0A9D7XUT5"/>
<comment type="caution">
    <text evidence="1">The sequence shown here is derived from an EMBL/GenBank/DDBJ whole genome shotgun (WGS) entry which is preliminary data.</text>
</comment>
<evidence type="ECO:0000313" key="1">
    <source>
        <dbReference type="EMBL" id="MBK9984027.1"/>
    </source>
</evidence>
<name>A0A9D7XUT5_9BACT</name>
<accession>A0A9D7XUT5</accession>
<organism evidence="1 2">
    <name type="scientific">Candidatus Opimibacter skivensis</name>
    <dbReference type="NCBI Taxonomy" id="2982028"/>
    <lineage>
        <taxon>Bacteria</taxon>
        <taxon>Pseudomonadati</taxon>
        <taxon>Bacteroidota</taxon>
        <taxon>Saprospiria</taxon>
        <taxon>Saprospirales</taxon>
        <taxon>Saprospiraceae</taxon>
        <taxon>Candidatus Opimibacter</taxon>
    </lineage>
</organism>
<dbReference type="Proteomes" id="UP000808337">
    <property type="component" value="Unassembled WGS sequence"/>
</dbReference>